<gene>
    <name evidence="2" type="ORF">A3D35_02510</name>
</gene>
<proteinExistence type="predicted"/>
<reference evidence="2 3" key="1">
    <citation type="journal article" date="2016" name="Nat. Commun.">
        <title>Thousands of microbial genomes shed light on interconnected biogeochemical processes in an aquifer system.</title>
        <authorList>
            <person name="Anantharaman K."/>
            <person name="Brown C.T."/>
            <person name="Hug L.A."/>
            <person name="Sharon I."/>
            <person name="Castelle C.J."/>
            <person name="Probst A.J."/>
            <person name="Thomas B.C."/>
            <person name="Singh A."/>
            <person name="Wilkins M.J."/>
            <person name="Karaoz U."/>
            <person name="Brodie E.L."/>
            <person name="Williams K.H."/>
            <person name="Hubbard S.S."/>
            <person name="Banfield J.F."/>
        </authorList>
    </citation>
    <scope>NUCLEOTIDE SEQUENCE [LARGE SCALE GENOMIC DNA]</scope>
</reference>
<sequence length="330" mass="38127">MRLGEIKQKIDRVISEEKIIQIKNEPLYEGRAQKVLNYSEIVDVLEQVSSLSWSEVKEDEITEQLLKQYPGGNSFEILPQTEFDKFSSYVNNVNKKLPVYYSILETMVKKQDEQTINIKLPEDVKTLADLDKLNKSLTSLFKKFNLAGEFQFQGFDVGTSWYEILITAKILYNYFISCLDVALRIVNLKKTYYESVEAKINYKASLRDAEKETKEGLKEYVDKYTGIFLEEKIKEVIEEIGEMNGKTKPEITSNLIMATKELVKELGEGVEFHLSFNPPAYAEERGNGLKIDYKKIQMLNQKSEEAIKELESGKAEEVENEENNSKEEQI</sequence>
<comment type="caution">
    <text evidence="2">The sequence shown here is derived from an EMBL/GenBank/DDBJ whole genome shotgun (WGS) entry which is preliminary data.</text>
</comment>
<dbReference type="EMBL" id="MHOS01000034">
    <property type="protein sequence ID" value="OGZ67617.1"/>
    <property type="molecule type" value="Genomic_DNA"/>
</dbReference>
<evidence type="ECO:0000313" key="2">
    <source>
        <dbReference type="EMBL" id="OGZ67617.1"/>
    </source>
</evidence>
<dbReference type="STRING" id="1802206.A3D35_02510"/>
<evidence type="ECO:0000256" key="1">
    <source>
        <dbReference type="SAM" id="MobiDB-lite"/>
    </source>
</evidence>
<dbReference type="AlphaFoldDB" id="A0A1G2HYT5"/>
<protein>
    <submittedName>
        <fullName evidence="2">Uncharacterized protein</fullName>
    </submittedName>
</protein>
<feature type="region of interest" description="Disordered" evidence="1">
    <location>
        <begin position="309"/>
        <end position="330"/>
    </location>
</feature>
<name>A0A1G2HYT5_9BACT</name>
<evidence type="ECO:0000313" key="3">
    <source>
        <dbReference type="Proteomes" id="UP000176421"/>
    </source>
</evidence>
<organism evidence="2 3">
    <name type="scientific">Candidatus Staskawiczbacteria bacterium RIFCSPHIGHO2_02_FULL_34_9</name>
    <dbReference type="NCBI Taxonomy" id="1802206"/>
    <lineage>
        <taxon>Bacteria</taxon>
        <taxon>Candidatus Staskawicziibacteriota</taxon>
    </lineage>
</organism>
<accession>A0A1G2HYT5</accession>
<dbReference type="Proteomes" id="UP000176421">
    <property type="component" value="Unassembled WGS sequence"/>
</dbReference>